<comment type="function">
    <text evidence="1">Site-specific tyrosine recombinase, which acts by catalyzing the cutting and rejoining of the recombining DNA molecules.</text>
</comment>
<dbReference type="SUPFAM" id="SSF56349">
    <property type="entry name" value="DNA breaking-rejoining enzymes"/>
    <property type="match status" value="1"/>
</dbReference>
<dbReference type="InterPro" id="IPR044068">
    <property type="entry name" value="CB"/>
</dbReference>
<dbReference type="EMBL" id="PIUK01000112">
    <property type="protein sequence ID" value="MBY6276832.1"/>
    <property type="molecule type" value="Genomic_DNA"/>
</dbReference>
<evidence type="ECO:0000259" key="7">
    <source>
        <dbReference type="PROSITE" id="PS51898"/>
    </source>
</evidence>
<dbReference type="PROSITE" id="PS51900">
    <property type="entry name" value="CB"/>
    <property type="match status" value="1"/>
</dbReference>
<dbReference type="Proteomes" id="UP000732377">
    <property type="component" value="Unassembled WGS sequence"/>
</dbReference>
<organism evidence="9 10">
    <name type="scientific">Symbiobacterium thermophilum</name>
    <dbReference type="NCBI Taxonomy" id="2734"/>
    <lineage>
        <taxon>Bacteria</taxon>
        <taxon>Bacillati</taxon>
        <taxon>Bacillota</taxon>
        <taxon>Clostridia</taxon>
        <taxon>Eubacteriales</taxon>
        <taxon>Symbiobacteriaceae</taxon>
        <taxon>Symbiobacterium</taxon>
    </lineage>
</organism>
<evidence type="ECO:0000256" key="3">
    <source>
        <dbReference type="ARBA" id="ARBA00022908"/>
    </source>
</evidence>
<accession>A0A953LKC6</accession>
<evidence type="ECO:0000256" key="5">
    <source>
        <dbReference type="ARBA" id="ARBA00023172"/>
    </source>
</evidence>
<dbReference type="InterPro" id="IPR010998">
    <property type="entry name" value="Integrase_recombinase_N"/>
</dbReference>
<dbReference type="InterPro" id="IPR050090">
    <property type="entry name" value="Tyrosine_recombinase_XerCD"/>
</dbReference>
<dbReference type="RefSeq" id="WP_273379925.1">
    <property type="nucleotide sequence ID" value="NZ_PIUK01000112.1"/>
</dbReference>
<comment type="similarity">
    <text evidence="2">Belongs to the 'phage' integrase family.</text>
</comment>
<dbReference type="Gene3D" id="1.10.443.10">
    <property type="entry name" value="Intergrase catalytic core"/>
    <property type="match status" value="1"/>
</dbReference>
<reference evidence="9" key="1">
    <citation type="submission" date="2017-11" db="EMBL/GenBank/DDBJ databases">
        <title>Three new genomes from thermophilic consortium.</title>
        <authorList>
            <person name="Quaggio R."/>
            <person name="Amgarten D."/>
            <person name="Setubal J.C."/>
        </authorList>
    </citation>
    <scope>NUCLEOTIDE SEQUENCE</scope>
    <source>
        <strain evidence="9">ZCTH01-B2</strain>
    </source>
</reference>
<evidence type="ECO:0000256" key="6">
    <source>
        <dbReference type="PROSITE-ProRule" id="PRU01248"/>
    </source>
</evidence>
<keyword evidence="5" id="KW-0233">DNA recombination</keyword>
<protein>
    <recommendedName>
        <fullName evidence="11">Integrase</fullName>
    </recommendedName>
</protein>
<dbReference type="PANTHER" id="PTHR30349:SF41">
    <property type="entry name" value="INTEGRASE_RECOMBINASE PROTEIN MJ0367-RELATED"/>
    <property type="match status" value="1"/>
</dbReference>
<dbReference type="GO" id="GO:0015074">
    <property type="term" value="P:DNA integration"/>
    <property type="evidence" value="ECO:0007669"/>
    <property type="project" value="UniProtKB-KW"/>
</dbReference>
<dbReference type="InterPro" id="IPR013762">
    <property type="entry name" value="Integrase-like_cat_sf"/>
</dbReference>
<comment type="caution">
    <text evidence="9">The sequence shown here is derived from an EMBL/GenBank/DDBJ whole genome shotgun (WGS) entry which is preliminary data.</text>
</comment>
<name>A0A953LKC6_SYMTR</name>
<dbReference type="GO" id="GO:0003677">
    <property type="term" value="F:DNA binding"/>
    <property type="evidence" value="ECO:0007669"/>
    <property type="project" value="UniProtKB-UniRule"/>
</dbReference>
<evidence type="ECO:0000313" key="9">
    <source>
        <dbReference type="EMBL" id="MBY6276832.1"/>
    </source>
</evidence>
<keyword evidence="3" id="KW-0229">DNA integration</keyword>
<dbReference type="PROSITE" id="PS51898">
    <property type="entry name" value="TYR_RECOMBINASE"/>
    <property type="match status" value="1"/>
</dbReference>
<dbReference type="GO" id="GO:0006310">
    <property type="term" value="P:DNA recombination"/>
    <property type="evidence" value="ECO:0007669"/>
    <property type="project" value="UniProtKB-KW"/>
</dbReference>
<dbReference type="InterPro" id="IPR002104">
    <property type="entry name" value="Integrase_catalytic"/>
</dbReference>
<dbReference type="AlphaFoldDB" id="A0A953LKC6"/>
<evidence type="ECO:0000256" key="4">
    <source>
        <dbReference type="ARBA" id="ARBA00023125"/>
    </source>
</evidence>
<dbReference type="Pfam" id="PF00589">
    <property type="entry name" value="Phage_integrase"/>
    <property type="match status" value="1"/>
</dbReference>
<evidence type="ECO:0008006" key="11">
    <source>
        <dbReference type="Google" id="ProtNLM"/>
    </source>
</evidence>
<dbReference type="Gene3D" id="1.10.150.130">
    <property type="match status" value="1"/>
</dbReference>
<dbReference type="InterPro" id="IPR004107">
    <property type="entry name" value="Integrase_SAM-like_N"/>
</dbReference>
<dbReference type="Pfam" id="PF02899">
    <property type="entry name" value="Phage_int_SAM_1"/>
    <property type="match status" value="1"/>
</dbReference>
<evidence type="ECO:0000256" key="1">
    <source>
        <dbReference type="ARBA" id="ARBA00003283"/>
    </source>
</evidence>
<feature type="domain" description="Core-binding (CB)" evidence="8">
    <location>
        <begin position="4"/>
        <end position="89"/>
    </location>
</feature>
<dbReference type="PANTHER" id="PTHR30349">
    <property type="entry name" value="PHAGE INTEGRASE-RELATED"/>
    <property type="match status" value="1"/>
</dbReference>
<gene>
    <name evidence="9" type="ORF">CWE10_11595</name>
</gene>
<sequence>MKMSQWADLLDSWTAELTTETALAERTIRAYLADAEAFARWAEAQGIEGPEQVTTADVRGWRDSGAAGKAPATINRRLISVAKLLDFAGRTGRANPARRVPRLADVAPSDEGRALTLNEWRAVRRAAEAAGQLETALVCLLRYAGPRVGEIAPETARDPCPLLLGDITIGPRSGELLIRRGKGGKRRRIPLVLEARDALSAYLEGDRRQRLDAWVIRGRLPVARREWWDGPSAPVFLGERGPLTVRGVRHIVERLGRDARLPYVLGPHDLRATFISALVDPSKYGLRKEPMPLHVAARLAGHSSVDTTARYAAPSLDDLARWMDD</sequence>
<proteinExistence type="inferred from homology"/>
<dbReference type="InterPro" id="IPR011010">
    <property type="entry name" value="DNA_brk_join_enz"/>
</dbReference>
<feature type="domain" description="Tyr recombinase" evidence="7">
    <location>
        <begin position="110"/>
        <end position="324"/>
    </location>
</feature>
<evidence type="ECO:0000256" key="2">
    <source>
        <dbReference type="ARBA" id="ARBA00008857"/>
    </source>
</evidence>
<dbReference type="CDD" id="cd00397">
    <property type="entry name" value="DNA_BRE_C"/>
    <property type="match status" value="1"/>
</dbReference>
<evidence type="ECO:0000259" key="8">
    <source>
        <dbReference type="PROSITE" id="PS51900"/>
    </source>
</evidence>
<keyword evidence="4 6" id="KW-0238">DNA-binding</keyword>
<evidence type="ECO:0000313" key="10">
    <source>
        <dbReference type="Proteomes" id="UP000732377"/>
    </source>
</evidence>